<dbReference type="Gene3D" id="1.10.357.10">
    <property type="entry name" value="Tetracycline Repressor, domain 2"/>
    <property type="match status" value="1"/>
</dbReference>
<evidence type="ECO:0000256" key="5">
    <source>
        <dbReference type="SAM" id="MobiDB-lite"/>
    </source>
</evidence>
<protein>
    <submittedName>
        <fullName evidence="7">Transcriptional regulator</fullName>
    </submittedName>
</protein>
<dbReference type="PANTHER" id="PTHR47506:SF6">
    <property type="entry name" value="HTH-TYPE TRANSCRIPTIONAL REPRESSOR NEMR"/>
    <property type="match status" value="1"/>
</dbReference>
<evidence type="ECO:0000313" key="8">
    <source>
        <dbReference type="Proteomes" id="UP000009044"/>
    </source>
</evidence>
<dbReference type="STRING" id="634177.GLX_05500"/>
<feature type="region of interest" description="Disordered" evidence="5">
    <location>
        <begin position="39"/>
        <end position="61"/>
    </location>
</feature>
<feature type="domain" description="HTH tetR-type" evidence="6">
    <location>
        <begin position="62"/>
        <end position="122"/>
    </location>
</feature>
<dbReference type="InterPro" id="IPR009057">
    <property type="entry name" value="Homeodomain-like_sf"/>
</dbReference>
<dbReference type="PROSITE" id="PS50977">
    <property type="entry name" value="HTH_TETR_2"/>
    <property type="match status" value="1"/>
</dbReference>
<dbReference type="HOGENOM" id="CLU_069356_28_1_5"/>
<dbReference type="AlphaFoldDB" id="G2I4B5"/>
<evidence type="ECO:0000259" key="6">
    <source>
        <dbReference type="PROSITE" id="PS50977"/>
    </source>
</evidence>
<evidence type="ECO:0000256" key="3">
    <source>
        <dbReference type="ARBA" id="ARBA00023163"/>
    </source>
</evidence>
<dbReference type="InterPro" id="IPR001647">
    <property type="entry name" value="HTH_TetR"/>
</dbReference>
<reference evidence="8" key="1">
    <citation type="journal article" date="2011" name="J. Bacteriol.">
        <title>Complete genome sequence of NBRC 3288, a unique cellulose-nonproducing strain of Gluconacetobacter xylinus isolated from vinegar.</title>
        <authorList>
            <person name="Ogino H."/>
            <person name="Azuma Y."/>
            <person name="Hosoyama A."/>
            <person name="Nakazawa H."/>
            <person name="Matsutani M."/>
            <person name="Hasegawa A."/>
            <person name="Otsuyama K."/>
            <person name="Matsushita K."/>
            <person name="Fujita N."/>
            <person name="Shirai M."/>
        </authorList>
    </citation>
    <scope>NUCLEOTIDE SEQUENCE [LARGE SCALE GENOMIC DNA]</scope>
    <source>
        <strain evidence="8">NBRC 3288 / BCRC 11682 / LMG 1693</strain>
    </source>
</reference>
<dbReference type="Pfam" id="PF16925">
    <property type="entry name" value="TetR_C_13"/>
    <property type="match status" value="1"/>
</dbReference>
<evidence type="ECO:0000313" key="7">
    <source>
        <dbReference type="EMBL" id="BAK82962.1"/>
    </source>
</evidence>
<dbReference type="EMBL" id="AP012159">
    <property type="protein sequence ID" value="BAK82962.1"/>
    <property type="molecule type" value="Genomic_DNA"/>
</dbReference>
<evidence type="ECO:0000256" key="1">
    <source>
        <dbReference type="ARBA" id="ARBA00023015"/>
    </source>
</evidence>
<dbReference type="PRINTS" id="PR00455">
    <property type="entry name" value="HTHTETR"/>
</dbReference>
<dbReference type="InterPro" id="IPR011075">
    <property type="entry name" value="TetR_C"/>
</dbReference>
<gene>
    <name evidence="7" type="ordered locus">GLX_05500</name>
</gene>
<dbReference type="KEGG" id="gxy:GLX_05500"/>
<dbReference type="GO" id="GO:0003677">
    <property type="term" value="F:DNA binding"/>
    <property type="evidence" value="ECO:0007669"/>
    <property type="project" value="UniProtKB-UniRule"/>
</dbReference>
<dbReference type="PANTHER" id="PTHR47506">
    <property type="entry name" value="TRANSCRIPTIONAL REGULATORY PROTEIN"/>
    <property type="match status" value="1"/>
</dbReference>
<feature type="DNA-binding region" description="H-T-H motif" evidence="4">
    <location>
        <begin position="85"/>
        <end position="104"/>
    </location>
</feature>
<keyword evidence="1" id="KW-0805">Transcription regulation</keyword>
<evidence type="ECO:0000256" key="2">
    <source>
        <dbReference type="ARBA" id="ARBA00023125"/>
    </source>
</evidence>
<dbReference type="eggNOG" id="COG1309">
    <property type="taxonomic scope" value="Bacteria"/>
</dbReference>
<proteinExistence type="predicted"/>
<name>G2I4B5_KOMMN</name>
<dbReference type="SUPFAM" id="SSF46689">
    <property type="entry name" value="Homeodomain-like"/>
    <property type="match status" value="1"/>
</dbReference>
<dbReference type="InterPro" id="IPR036271">
    <property type="entry name" value="Tet_transcr_reg_TetR-rel_C_sf"/>
</dbReference>
<dbReference type="SUPFAM" id="SSF48498">
    <property type="entry name" value="Tetracyclin repressor-like, C-terminal domain"/>
    <property type="match status" value="1"/>
</dbReference>
<keyword evidence="3" id="KW-0804">Transcription</keyword>
<accession>G2I4B5</accession>
<dbReference type="Pfam" id="PF00440">
    <property type="entry name" value="TetR_N"/>
    <property type="match status" value="1"/>
</dbReference>
<organism evidence="7 8">
    <name type="scientific">Komagataeibacter medellinensis (strain NBRC 3288 / BCRC 11682 / LMG 1693 / Kondo 51)</name>
    <name type="common">Gluconacetobacter medellinensis</name>
    <dbReference type="NCBI Taxonomy" id="634177"/>
    <lineage>
        <taxon>Bacteria</taxon>
        <taxon>Pseudomonadati</taxon>
        <taxon>Pseudomonadota</taxon>
        <taxon>Alphaproteobacteria</taxon>
        <taxon>Acetobacterales</taxon>
        <taxon>Acetobacteraceae</taxon>
        <taxon>Komagataeibacter</taxon>
    </lineage>
</organism>
<dbReference type="Proteomes" id="UP000009044">
    <property type="component" value="Chromosome"/>
</dbReference>
<sequence length="283" mass="31483">MSSQRCKLNSTIILAFYSHSHIIRRRYCLEPLIPAGKNAPMSNVTPPRRGRGRPPKTARAPEGTRAMLVRAGVELLTEKGFSSTCVDDVLNATGISKGSFYYCFSSKEEFGQALIGYYADYFNAKLDLWLTDAKEPPLQRLLNFMHDAKGGMEQYNFRRGCLIGNLGQEIDIIPDSFNGLLLTIMQGWEQRVADCLLDVFAPRPTPEQKRLCTGLARYFWIGWEGAVLHARMAHDATPLDLFTSFYLAQTAQQLGVSLPVAAKPSLRVSPARPVHAKTIQAAS</sequence>
<evidence type="ECO:0000256" key="4">
    <source>
        <dbReference type="PROSITE-ProRule" id="PRU00335"/>
    </source>
</evidence>
<keyword evidence="2 4" id="KW-0238">DNA-binding</keyword>